<evidence type="ECO:0000256" key="1">
    <source>
        <dbReference type="ARBA" id="ARBA00004123"/>
    </source>
</evidence>
<evidence type="ECO:0000256" key="3">
    <source>
        <dbReference type="ARBA" id="ARBA00019614"/>
    </source>
</evidence>
<comment type="subunit">
    <text evidence="11">Component of the Mediator complex.</text>
</comment>
<evidence type="ECO:0000313" key="16">
    <source>
        <dbReference type="RefSeq" id="XP_028133012.1"/>
    </source>
</evidence>
<dbReference type="SUPFAM" id="SSF50978">
    <property type="entry name" value="WD40 repeat-like"/>
    <property type="match status" value="1"/>
</dbReference>
<dbReference type="InterPro" id="IPR036322">
    <property type="entry name" value="WD40_repeat_dom_sf"/>
</dbReference>
<feature type="domain" description="Mediator complex subunit Med16 N-terminal" evidence="13">
    <location>
        <begin position="124"/>
        <end position="395"/>
    </location>
</feature>
<dbReference type="RefSeq" id="XP_028133012.1">
    <property type="nucleotide sequence ID" value="XM_028277211.1"/>
</dbReference>
<name>A0A6P7FDV2_DIAVI</name>
<evidence type="ECO:0000256" key="7">
    <source>
        <dbReference type="ARBA" id="ARBA00023159"/>
    </source>
</evidence>
<evidence type="ECO:0000259" key="13">
    <source>
        <dbReference type="Pfam" id="PF11635"/>
    </source>
</evidence>
<keyword evidence="6 11" id="KW-0805">Transcription regulation</keyword>
<feature type="domain" description="Mediator of RNA polymerase II transcription subunit 16 central helical bridge" evidence="14">
    <location>
        <begin position="462"/>
        <end position="645"/>
    </location>
</feature>
<dbReference type="GO" id="GO:0045893">
    <property type="term" value="P:positive regulation of DNA-templated transcription"/>
    <property type="evidence" value="ECO:0007669"/>
    <property type="project" value="TreeGrafter"/>
</dbReference>
<dbReference type="AlphaFoldDB" id="A0A6P7FDV2"/>
<dbReference type="InterPro" id="IPR015943">
    <property type="entry name" value="WD40/YVTN_repeat-like_dom_sf"/>
</dbReference>
<dbReference type="PANTHER" id="PTHR13224">
    <property type="entry name" value="THYROID HORMONE RECEPTOR-ASSOCIATED PROTEIN-RELATED"/>
    <property type="match status" value="1"/>
</dbReference>
<proteinExistence type="inferred from homology"/>
<gene>
    <name evidence="16" type="primary">LOC114328374</name>
    <name evidence="11" type="synonym">MED16</name>
</gene>
<comment type="similarity">
    <text evidence="2 11">Belongs to the Mediator complex subunit 16 family.</text>
</comment>
<evidence type="ECO:0000259" key="15">
    <source>
        <dbReference type="Pfam" id="PF20719"/>
    </source>
</evidence>
<evidence type="ECO:0000256" key="5">
    <source>
        <dbReference type="ARBA" id="ARBA00022737"/>
    </source>
</evidence>
<feature type="domain" description="Mediator complex subunit 16 C-terminal" evidence="15">
    <location>
        <begin position="943"/>
        <end position="1022"/>
    </location>
</feature>
<accession>A0A6P7FDV2</accession>
<dbReference type="Gene3D" id="2.130.10.10">
    <property type="entry name" value="YVTN repeat-like/Quinoprotein amine dehydrogenase"/>
    <property type="match status" value="1"/>
</dbReference>
<dbReference type="Pfam" id="PF20719">
    <property type="entry name" value="Med16_C"/>
    <property type="match status" value="1"/>
</dbReference>
<comment type="subcellular location">
    <subcellularLocation>
        <location evidence="1 11">Nucleus</location>
    </subcellularLocation>
</comment>
<dbReference type="OrthoDB" id="10018574at2759"/>
<dbReference type="PANTHER" id="PTHR13224:SF6">
    <property type="entry name" value="MEDIATOR OF RNA POLYMERASE II TRANSCRIPTION SUBUNIT 16"/>
    <property type="match status" value="1"/>
</dbReference>
<evidence type="ECO:0000256" key="8">
    <source>
        <dbReference type="ARBA" id="ARBA00023163"/>
    </source>
</evidence>
<organism evidence="16">
    <name type="scientific">Diabrotica virgifera virgifera</name>
    <name type="common">western corn rootworm</name>
    <dbReference type="NCBI Taxonomy" id="50390"/>
    <lineage>
        <taxon>Eukaryota</taxon>
        <taxon>Metazoa</taxon>
        <taxon>Ecdysozoa</taxon>
        <taxon>Arthropoda</taxon>
        <taxon>Hexapoda</taxon>
        <taxon>Insecta</taxon>
        <taxon>Pterygota</taxon>
        <taxon>Neoptera</taxon>
        <taxon>Endopterygota</taxon>
        <taxon>Coleoptera</taxon>
        <taxon>Polyphaga</taxon>
        <taxon>Cucujiformia</taxon>
        <taxon>Chrysomeloidea</taxon>
        <taxon>Chrysomelidae</taxon>
        <taxon>Galerucinae</taxon>
        <taxon>Diabroticina</taxon>
        <taxon>Diabroticites</taxon>
        <taxon>Diabrotica</taxon>
    </lineage>
</organism>
<dbReference type="InterPro" id="IPR048616">
    <property type="entry name" value="MED16_bridge"/>
</dbReference>
<evidence type="ECO:0000256" key="2">
    <source>
        <dbReference type="ARBA" id="ARBA00006543"/>
    </source>
</evidence>
<dbReference type="Pfam" id="PF20718">
    <property type="entry name" value="Med16_bridge"/>
    <property type="match status" value="1"/>
</dbReference>
<comment type="function">
    <text evidence="11">Component of the Mediator complex, a coactivator involved in the regulated transcription of nearly all RNA polymerase II-dependent genes. Mediator functions as a bridge to convey information from gene-specific regulatory proteins to the basal RNA polymerase II transcription machinery. Mediator is recruited to promoters by direct interactions with regulatory proteins and serves as a scaffold for the assembly of a functional preinitiation complex with RNA polymerase II and the general transcription factors.</text>
</comment>
<evidence type="ECO:0000256" key="4">
    <source>
        <dbReference type="ARBA" id="ARBA00022574"/>
    </source>
</evidence>
<keyword evidence="4" id="KW-0853">WD repeat</keyword>
<dbReference type="InterPro" id="IPR048338">
    <property type="entry name" value="Mediator_Med16"/>
</dbReference>
<dbReference type="InterPro" id="IPR021665">
    <property type="entry name" value="Mediator_Med16_N"/>
</dbReference>
<dbReference type="FunCoup" id="A0A6P7FDV2">
    <property type="interactions" value="1029"/>
</dbReference>
<keyword evidence="5" id="KW-0677">Repeat</keyword>
<evidence type="ECO:0000256" key="11">
    <source>
        <dbReference type="RuleBase" id="RU364149"/>
    </source>
</evidence>
<evidence type="ECO:0000256" key="6">
    <source>
        <dbReference type="ARBA" id="ARBA00023015"/>
    </source>
</evidence>
<evidence type="ECO:0000259" key="14">
    <source>
        <dbReference type="Pfam" id="PF20718"/>
    </source>
</evidence>
<feature type="region of interest" description="Disordered" evidence="12">
    <location>
        <begin position="712"/>
        <end position="742"/>
    </location>
</feature>
<dbReference type="GO" id="GO:0016592">
    <property type="term" value="C:mediator complex"/>
    <property type="evidence" value="ECO:0007669"/>
    <property type="project" value="InterPro"/>
</dbReference>
<sequence length="1028" mass="116058">MDHIFTISKKPSRSLNPYKQNIFNKLEKSILCSVSSTNVIAFSTESNIEECNSLYWSSNVYVADLNSPWQIHKVLSNSSPVTVLQWDFTGELLLIADESGCVRIYSAKDHILNDWNIVLQTVLQGEHILAAAFFHSGKRICLNIEKKDSSSYIEKFQHVKFACSVKQFGSKPAIGALLLTTTGMLAAVLLPQPTCQTPMTMATESLGPTRMFIKTADICYGKNGHFLLAVSSGDPSMPIQCYKVSVKKEEEKCTIVSQSLLSFFLNEAPKEALMDQISKEKNCTVSHIKWIMREDADSLVVAASSPKMSCLQVWELREKALPVHKSLGKAEAPQFFNTVLWQYQCHFQYNSLVTSLATSKLSLINSVSSGYVVVTFADNSIHCLYRDTLKPIVYTTLSVVPRYLDEPNAKYQKVSTNISNIDLSWLGNVLLCVDSDDSLHLFKLPPQIDSSTPLSVPYCTTILEYCLVSGLDWLDLLLVLRPGMLDAICDRLTESFNRQPPQVQQFFHVQYLCIKISLYRLSFQGQGKANDLTQYLMLHSISTAFKSLLRPSEMNSHEKSPADSLASVIAEGQNDVDKALTSMHFEAKEFTVETTTLQSLQQLIQWVADLALNLLLKLPDSRPATGKSYELLRDVKALNMLREMLETKVIQRPVTLAIEKEKEPARPSSQNLSSPLSPRELFFLDMYEYANVAMRNATDNFLQKEKLLYNPSGPVQREYSDTSSDIAESQHEESINRTQQPIVEQSPARVPYLLHETSPVSELAPLHSRLSEIIKDRAEIEEPNIVPIIKRTKSKRLKELEDSPAEVEFPQYGIKVSSSVCESAPVRSRPLKTIPDHPEIEELPIVPIIKKTKPKKPKDREYFIANVAPQENWTTEAYLFVQDEEKQRKPYTIVVDMNEIIDLLFLFIDECCQLPSQVVQIPLLQPCNNRIVLGSPQLAQQILPLQLEFNNEPECLTFNVDSNSNQTIDSVRHLYLGKFPRKVKQCVRCGGSAGTVPVTRTAAIRAWDQRWLRTCQCGGQWRMQVFSG</sequence>
<evidence type="ECO:0000256" key="12">
    <source>
        <dbReference type="SAM" id="MobiDB-lite"/>
    </source>
</evidence>
<protein>
    <recommendedName>
        <fullName evidence="3 11">Mediator of RNA polymerase II transcription subunit 16</fullName>
    </recommendedName>
    <alternativeName>
        <fullName evidence="10 11">Mediator complex subunit 16</fullName>
    </alternativeName>
</protein>
<evidence type="ECO:0000256" key="9">
    <source>
        <dbReference type="ARBA" id="ARBA00023242"/>
    </source>
</evidence>
<evidence type="ECO:0000256" key="10">
    <source>
        <dbReference type="ARBA" id="ARBA00032015"/>
    </source>
</evidence>
<dbReference type="Pfam" id="PF11635">
    <property type="entry name" value="Med16_N"/>
    <property type="match status" value="1"/>
</dbReference>
<keyword evidence="9 11" id="KW-0539">Nucleus</keyword>
<dbReference type="InterPro" id="IPR001680">
    <property type="entry name" value="WD40_rpt"/>
</dbReference>
<keyword evidence="7 11" id="KW-0010">Activator</keyword>
<dbReference type="SMART" id="SM00320">
    <property type="entry name" value="WD40"/>
    <property type="match status" value="2"/>
</dbReference>
<keyword evidence="8 11" id="KW-0804">Transcription</keyword>
<dbReference type="InterPro" id="IPR048339">
    <property type="entry name" value="Mediator_Med16_C"/>
</dbReference>
<reference evidence="16" key="1">
    <citation type="submission" date="2025-08" db="UniProtKB">
        <authorList>
            <consortium name="RefSeq"/>
        </authorList>
    </citation>
    <scope>IDENTIFICATION</scope>
    <source>
        <tissue evidence="16">Whole insect</tissue>
    </source>
</reference>
<dbReference type="InParanoid" id="A0A6P7FDV2"/>